<dbReference type="InterPro" id="IPR036322">
    <property type="entry name" value="WD40_repeat_dom_sf"/>
</dbReference>
<keyword evidence="1 3" id="KW-0853">WD repeat</keyword>
<evidence type="ECO:0000313" key="5">
    <source>
        <dbReference type="EMBL" id="CAF4588159.1"/>
    </source>
</evidence>
<accession>A0A821B6J8</accession>
<organism evidence="5 6">
    <name type="scientific">Rotaria socialis</name>
    <dbReference type="NCBI Taxonomy" id="392032"/>
    <lineage>
        <taxon>Eukaryota</taxon>
        <taxon>Metazoa</taxon>
        <taxon>Spiralia</taxon>
        <taxon>Gnathifera</taxon>
        <taxon>Rotifera</taxon>
        <taxon>Eurotatoria</taxon>
        <taxon>Bdelloidea</taxon>
        <taxon>Philodinida</taxon>
        <taxon>Philodinidae</taxon>
        <taxon>Rotaria</taxon>
    </lineage>
</organism>
<evidence type="ECO:0000256" key="1">
    <source>
        <dbReference type="ARBA" id="ARBA00022574"/>
    </source>
</evidence>
<dbReference type="SUPFAM" id="SSF50978">
    <property type="entry name" value="WD40 repeat-like"/>
    <property type="match status" value="1"/>
</dbReference>
<name>A0A821B6J8_9BILA</name>
<evidence type="ECO:0000259" key="4">
    <source>
        <dbReference type="SMART" id="SM00500"/>
    </source>
</evidence>
<dbReference type="SMART" id="SM00500">
    <property type="entry name" value="SFM"/>
    <property type="match status" value="1"/>
</dbReference>
<dbReference type="Gene3D" id="2.130.10.10">
    <property type="entry name" value="YVTN repeat-like/Quinoprotein amine dehydrogenase"/>
    <property type="match status" value="1"/>
</dbReference>
<dbReference type="GO" id="GO:0000398">
    <property type="term" value="P:mRNA splicing, via spliceosome"/>
    <property type="evidence" value="ECO:0007669"/>
    <property type="project" value="TreeGrafter"/>
</dbReference>
<protein>
    <recommendedName>
        <fullName evidence="4">Pre-mRNA processing factor 4 (PRP4)-like domain-containing protein</fullName>
    </recommendedName>
</protein>
<dbReference type="Pfam" id="PF00400">
    <property type="entry name" value="WD40"/>
    <property type="match status" value="2"/>
</dbReference>
<dbReference type="PRINTS" id="PR00320">
    <property type="entry name" value="GPROTEINBRPT"/>
</dbReference>
<dbReference type="AlphaFoldDB" id="A0A821B6J8"/>
<dbReference type="Pfam" id="PF08799">
    <property type="entry name" value="PRP4"/>
    <property type="match status" value="1"/>
</dbReference>
<dbReference type="InterPro" id="IPR036285">
    <property type="entry name" value="PRP4-like_sf"/>
</dbReference>
<dbReference type="PANTHER" id="PTHR19846">
    <property type="entry name" value="WD40 REPEAT PROTEIN"/>
    <property type="match status" value="1"/>
</dbReference>
<dbReference type="GO" id="GO:0046540">
    <property type="term" value="C:U4/U6 x U5 tri-snRNP complex"/>
    <property type="evidence" value="ECO:0007669"/>
    <property type="project" value="TreeGrafter"/>
</dbReference>
<dbReference type="SMART" id="SM00320">
    <property type="entry name" value="WD40"/>
    <property type="match status" value="3"/>
</dbReference>
<comment type="caution">
    <text evidence="5">The sequence shown here is derived from an EMBL/GenBank/DDBJ whole genome shotgun (WGS) entry which is preliminary data.</text>
</comment>
<evidence type="ECO:0000256" key="2">
    <source>
        <dbReference type="ARBA" id="ARBA00022737"/>
    </source>
</evidence>
<dbReference type="Proteomes" id="UP000663862">
    <property type="component" value="Unassembled WGS sequence"/>
</dbReference>
<keyword evidence="2" id="KW-0677">Repeat</keyword>
<reference evidence="5" key="1">
    <citation type="submission" date="2021-02" db="EMBL/GenBank/DDBJ databases">
        <authorList>
            <person name="Nowell W R."/>
        </authorList>
    </citation>
    <scope>NUCLEOTIDE SEQUENCE</scope>
</reference>
<evidence type="ECO:0000256" key="3">
    <source>
        <dbReference type="PROSITE-ProRule" id="PRU00221"/>
    </source>
</evidence>
<dbReference type="PROSITE" id="PS50082">
    <property type="entry name" value="WD_REPEATS_2"/>
    <property type="match status" value="3"/>
</dbReference>
<dbReference type="GO" id="GO:0030621">
    <property type="term" value="F:U4 snRNA binding"/>
    <property type="evidence" value="ECO:0007669"/>
    <property type="project" value="TreeGrafter"/>
</dbReference>
<feature type="domain" description="Pre-mRNA processing factor 4 (PRP4)-like" evidence="4">
    <location>
        <begin position="14"/>
        <end position="66"/>
    </location>
</feature>
<feature type="repeat" description="WD" evidence="3">
    <location>
        <begin position="144"/>
        <end position="166"/>
    </location>
</feature>
<dbReference type="SUPFAM" id="SSF158230">
    <property type="entry name" value="PRP4-like"/>
    <property type="match status" value="1"/>
</dbReference>
<dbReference type="PANTHER" id="PTHR19846:SF0">
    <property type="entry name" value="PRE-MRNA PROCESSING FACTOR 4"/>
    <property type="match status" value="1"/>
</dbReference>
<dbReference type="InterPro" id="IPR001680">
    <property type="entry name" value="WD40_rpt"/>
</dbReference>
<dbReference type="InterPro" id="IPR014906">
    <property type="entry name" value="PRP4-like"/>
</dbReference>
<feature type="repeat" description="WD" evidence="3">
    <location>
        <begin position="179"/>
        <end position="220"/>
    </location>
</feature>
<feature type="repeat" description="WD" evidence="3">
    <location>
        <begin position="245"/>
        <end position="277"/>
    </location>
</feature>
<proteinExistence type="predicted"/>
<dbReference type="InterPro" id="IPR020472">
    <property type="entry name" value="WD40_PAC1"/>
</dbReference>
<dbReference type="InterPro" id="IPR015943">
    <property type="entry name" value="WD40/YVTN_repeat-like_dom_sf"/>
</dbReference>
<dbReference type="GO" id="GO:0017070">
    <property type="term" value="F:U6 snRNA binding"/>
    <property type="evidence" value="ECO:0007669"/>
    <property type="project" value="TreeGrafter"/>
</dbReference>
<evidence type="ECO:0000313" key="6">
    <source>
        <dbReference type="Proteomes" id="UP000663862"/>
    </source>
</evidence>
<dbReference type="EMBL" id="CAJOBQ010002981">
    <property type="protein sequence ID" value="CAF4588159.1"/>
    <property type="molecule type" value="Genomic_DNA"/>
</dbReference>
<sequence>MVYSDKHRKINVPTDNVPIQATLRQLEQPICLFGERPAERRRRLQNLISSLSDNEIAKILLALYHDEPDELQTARYWIAEYALSRAKERIEKLKEYVAIPEVYRTANIQGLYRELREWFMQTLNNTRFWHPQSTLAQDPAMINLASSSFDGSVKLWNLQSHAPFRVSKDLETQEEILPQEGHSKAVHGITFHCDGSLSATAGMDTYGRIWDLRTGRCIMFLEATGSEDNLCKIWDLRPIKNVYNIAAHENLVSTVKFQRTEGHYLVAVPYDDTIKLWTHPIWSALYSSKGHE</sequence>
<dbReference type="PROSITE" id="PS50294">
    <property type="entry name" value="WD_REPEATS_REGION"/>
    <property type="match status" value="2"/>
</dbReference>
<gene>
    <name evidence="5" type="ORF">TSG867_LOCUS27026</name>
</gene>
<dbReference type="Gene3D" id="4.10.280.110">
    <property type="entry name" value="Pre-mRNA processing factor 4 domain"/>
    <property type="match status" value="1"/>
</dbReference>